<dbReference type="PROSITE" id="PS50995">
    <property type="entry name" value="HTH_MARR_2"/>
    <property type="match status" value="1"/>
</dbReference>
<evidence type="ECO:0000313" key="5">
    <source>
        <dbReference type="EMBL" id="SHI12889.1"/>
    </source>
</evidence>
<dbReference type="SMART" id="SM00347">
    <property type="entry name" value="HTH_MARR"/>
    <property type="match status" value="1"/>
</dbReference>
<dbReference type="InterPro" id="IPR011991">
    <property type="entry name" value="ArsR-like_HTH"/>
</dbReference>
<dbReference type="Gene3D" id="1.10.10.10">
    <property type="entry name" value="Winged helix-like DNA-binding domain superfamily/Winged helix DNA-binding domain"/>
    <property type="match status" value="1"/>
</dbReference>
<protein>
    <submittedName>
        <fullName evidence="5">DNA-binding transcriptional regulator, MarR family</fullName>
    </submittedName>
</protein>
<dbReference type="InterPro" id="IPR000835">
    <property type="entry name" value="HTH_MarR-typ"/>
</dbReference>
<evidence type="ECO:0000313" key="6">
    <source>
        <dbReference type="Proteomes" id="UP000184389"/>
    </source>
</evidence>
<evidence type="ECO:0000256" key="1">
    <source>
        <dbReference type="ARBA" id="ARBA00023015"/>
    </source>
</evidence>
<dbReference type="InterPro" id="IPR036390">
    <property type="entry name" value="WH_DNA-bd_sf"/>
</dbReference>
<dbReference type="OrthoDB" id="9790052at2"/>
<dbReference type="RefSeq" id="WP_072744921.1">
    <property type="nucleotide sequence ID" value="NZ_FQXR01000013.1"/>
</dbReference>
<dbReference type="SUPFAM" id="SSF46785">
    <property type="entry name" value="Winged helix' DNA-binding domain"/>
    <property type="match status" value="1"/>
</dbReference>
<name>A0A1M5YLS1_9FIRM</name>
<proteinExistence type="predicted"/>
<organism evidence="5 6">
    <name type="scientific">Sporanaerobacter acetigenes DSM 13106</name>
    <dbReference type="NCBI Taxonomy" id="1123281"/>
    <lineage>
        <taxon>Bacteria</taxon>
        <taxon>Bacillati</taxon>
        <taxon>Bacillota</taxon>
        <taxon>Tissierellia</taxon>
        <taxon>Tissierellales</taxon>
        <taxon>Sporanaerobacteraceae</taxon>
        <taxon>Sporanaerobacter</taxon>
    </lineage>
</organism>
<dbReference type="AlphaFoldDB" id="A0A1M5YLS1"/>
<dbReference type="PRINTS" id="PR00598">
    <property type="entry name" value="HTHMARR"/>
</dbReference>
<dbReference type="STRING" id="1123281.SAMN02745180_02277"/>
<evidence type="ECO:0000256" key="3">
    <source>
        <dbReference type="ARBA" id="ARBA00023163"/>
    </source>
</evidence>
<evidence type="ECO:0000256" key="2">
    <source>
        <dbReference type="ARBA" id="ARBA00023125"/>
    </source>
</evidence>
<dbReference type="GO" id="GO:0003677">
    <property type="term" value="F:DNA binding"/>
    <property type="evidence" value="ECO:0007669"/>
    <property type="project" value="UniProtKB-KW"/>
</dbReference>
<keyword evidence="6" id="KW-1185">Reference proteome</keyword>
<dbReference type="PANTHER" id="PTHR42756">
    <property type="entry name" value="TRANSCRIPTIONAL REGULATOR, MARR"/>
    <property type="match status" value="1"/>
</dbReference>
<dbReference type="GO" id="GO:0003700">
    <property type="term" value="F:DNA-binding transcription factor activity"/>
    <property type="evidence" value="ECO:0007669"/>
    <property type="project" value="InterPro"/>
</dbReference>
<dbReference type="CDD" id="cd00090">
    <property type="entry name" value="HTH_ARSR"/>
    <property type="match status" value="1"/>
</dbReference>
<dbReference type="PANTHER" id="PTHR42756:SF1">
    <property type="entry name" value="TRANSCRIPTIONAL REPRESSOR OF EMRAB OPERON"/>
    <property type="match status" value="1"/>
</dbReference>
<feature type="domain" description="HTH marR-type" evidence="4">
    <location>
        <begin position="17"/>
        <end position="149"/>
    </location>
</feature>
<accession>A0A1M5YLS1</accession>
<gene>
    <name evidence="5" type="ORF">SAMN02745180_02277</name>
</gene>
<dbReference type="InterPro" id="IPR036388">
    <property type="entry name" value="WH-like_DNA-bd_sf"/>
</dbReference>
<keyword evidence="2 5" id="KW-0238">DNA-binding</keyword>
<keyword evidence="1" id="KW-0805">Transcription regulation</keyword>
<reference evidence="5 6" key="1">
    <citation type="submission" date="2016-11" db="EMBL/GenBank/DDBJ databases">
        <authorList>
            <person name="Jaros S."/>
            <person name="Januszkiewicz K."/>
            <person name="Wedrychowicz H."/>
        </authorList>
    </citation>
    <scope>NUCLEOTIDE SEQUENCE [LARGE SCALE GENOMIC DNA]</scope>
    <source>
        <strain evidence="5 6">DSM 13106</strain>
    </source>
</reference>
<sequence>MQSKLRGGIKISSTDKGIIIAYLIKEVYFKLNNSIKAKFEDIGLTVPQITIMSMLYKNGSMKVSDISEEMYITNGTVSGIIDRLEKQKLVSRTRSERDRRVVYIALTEDGYNIAKGFKNVIDNYFHDLFSNSSEEELETIITGLQILKNIVDR</sequence>
<dbReference type="EMBL" id="FQXR01000013">
    <property type="protein sequence ID" value="SHI12889.1"/>
    <property type="molecule type" value="Genomic_DNA"/>
</dbReference>
<keyword evidence="3" id="KW-0804">Transcription</keyword>
<dbReference type="Pfam" id="PF01047">
    <property type="entry name" value="MarR"/>
    <property type="match status" value="1"/>
</dbReference>
<evidence type="ECO:0000259" key="4">
    <source>
        <dbReference type="PROSITE" id="PS50995"/>
    </source>
</evidence>
<dbReference type="Proteomes" id="UP000184389">
    <property type="component" value="Unassembled WGS sequence"/>
</dbReference>